<evidence type="ECO:0000313" key="3">
    <source>
        <dbReference type="Proteomes" id="UP000286947"/>
    </source>
</evidence>
<evidence type="ECO:0008006" key="4">
    <source>
        <dbReference type="Google" id="ProtNLM"/>
    </source>
</evidence>
<protein>
    <recommendedName>
        <fullName evidence="4">Integrating conjugative element protein</fullName>
    </recommendedName>
</protein>
<dbReference type="OrthoDB" id="8451560at2"/>
<keyword evidence="1" id="KW-0472">Membrane</keyword>
<keyword evidence="1" id="KW-0812">Transmembrane</keyword>
<dbReference type="InterPro" id="IPR021676">
    <property type="entry name" value="DUF3262"/>
</dbReference>
<sequence length="79" mass="8700">MSLSTDQLNAFKVNGGFEPDAVATLLLCAVFIALLVWGVWAIRSAYSCWAANELSHKEFALVVVRFATMYLALTFLLLS</sequence>
<dbReference type="NCBIfam" id="TIGR03758">
    <property type="entry name" value="conj_TIGR03758"/>
    <property type="match status" value="1"/>
</dbReference>
<evidence type="ECO:0000313" key="2">
    <source>
        <dbReference type="EMBL" id="RUS67750.1"/>
    </source>
</evidence>
<feature type="transmembrane region" description="Helical" evidence="1">
    <location>
        <begin position="21"/>
        <end position="40"/>
    </location>
</feature>
<organism evidence="2 3">
    <name type="scientific">Saezia sanguinis</name>
    <dbReference type="NCBI Taxonomy" id="1965230"/>
    <lineage>
        <taxon>Bacteria</taxon>
        <taxon>Pseudomonadati</taxon>
        <taxon>Pseudomonadota</taxon>
        <taxon>Betaproteobacteria</taxon>
        <taxon>Burkholderiales</taxon>
        <taxon>Saeziaceae</taxon>
        <taxon>Saezia</taxon>
    </lineage>
</organism>
<dbReference type="Pfam" id="PF11660">
    <property type="entry name" value="DUF3262"/>
    <property type="match status" value="1"/>
</dbReference>
<dbReference type="EMBL" id="PQSP01000001">
    <property type="protein sequence ID" value="RUS67750.1"/>
    <property type="molecule type" value="Genomic_DNA"/>
</dbReference>
<reference evidence="2 3" key="1">
    <citation type="submission" date="2018-01" db="EMBL/GenBank/DDBJ databases">
        <title>Saezia sanguinis gen. nov., sp. nov., in the order Burkholderiales isolated from human blood.</title>
        <authorList>
            <person name="Medina-Pascual M.J."/>
            <person name="Valdezate S."/>
            <person name="Monzon S."/>
            <person name="Cuesta I."/>
            <person name="Carrasco G."/>
            <person name="Villalon P."/>
            <person name="Saez-Nieto J.A."/>
        </authorList>
    </citation>
    <scope>NUCLEOTIDE SEQUENCE [LARGE SCALE GENOMIC DNA]</scope>
    <source>
        <strain evidence="2 3">CNM695-12</strain>
    </source>
</reference>
<dbReference type="Proteomes" id="UP000286947">
    <property type="component" value="Unassembled WGS sequence"/>
</dbReference>
<accession>A0A433SGB3</accession>
<dbReference type="RefSeq" id="WP_126977386.1">
    <property type="nucleotide sequence ID" value="NZ_PQSP01000001.1"/>
</dbReference>
<dbReference type="AlphaFoldDB" id="A0A433SGB3"/>
<keyword evidence="1" id="KW-1133">Transmembrane helix</keyword>
<comment type="caution">
    <text evidence="2">The sequence shown here is derived from an EMBL/GenBank/DDBJ whole genome shotgun (WGS) entry which is preliminary data.</text>
</comment>
<evidence type="ECO:0000256" key="1">
    <source>
        <dbReference type="SAM" id="Phobius"/>
    </source>
</evidence>
<gene>
    <name evidence="2" type="ORF">CUZ56_00227</name>
</gene>
<feature type="transmembrane region" description="Helical" evidence="1">
    <location>
        <begin position="60"/>
        <end position="78"/>
    </location>
</feature>
<proteinExistence type="predicted"/>
<name>A0A433SGB3_9BURK</name>
<keyword evidence="3" id="KW-1185">Reference proteome</keyword>